<organism evidence="3 4">
    <name type="scientific">Stylonychia lemnae</name>
    <name type="common">Ciliate</name>
    <dbReference type="NCBI Taxonomy" id="5949"/>
    <lineage>
        <taxon>Eukaryota</taxon>
        <taxon>Sar</taxon>
        <taxon>Alveolata</taxon>
        <taxon>Ciliophora</taxon>
        <taxon>Intramacronucleata</taxon>
        <taxon>Spirotrichea</taxon>
        <taxon>Stichotrichia</taxon>
        <taxon>Sporadotrichida</taxon>
        <taxon>Oxytrichidae</taxon>
        <taxon>Stylonychinae</taxon>
        <taxon>Stylonychia</taxon>
    </lineage>
</organism>
<feature type="transmembrane region" description="Helical" evidence="2">
    <location>
        <begin position="47"/>
        <end position="69"/>
    </location>
</feature>
<keyword evidence="4" id="KW-1185">Reference proteome</keyword>
<dbReference type="Proteomes" id="UP000039865">
    <property type="component" value="Unassembled WGS sequence"/>
</dbReference>
<evidence type="ECO:0000313" key="4">
    <source>
        <dbReference type="Proteomes" id="UP000039865"/>
    </source>
</evidence>
<dbReference type="AlphaFoldDB" id="A0A078AH68"/>
<reference evidence="3 4" key="1">
    <citation type="submission" date="2014-06" db="EMBL/GenBank/DDBJ databases">
        <authorList>
            <person name="Swart Estienne"/>
        </authorList>
    </citation>
    <scope>NUCLEOTIDE SEQUENCE [LARGE SCALE GENOMIC DNA]</scope>
    <source>
        <strain evidence="3 4">130c</strain>
    </source>
</reference>
<keyword evidence="2" id="KW-0472">Membrane</keyword>
<feature type="compositionally biased region" description="Acidic residues" evidence="1">
    <location>
        <begin position="124"/>
        <end position="133"/>
    </location>
</feature>
<keyword evidence="2" id="KW-0812">Transmembrane</keyword>
<keyword evidence="2" id="KW-1133">Transmembrane helix</keyword>
<evidence type="ECO:0000256" key="2">
    <source>
        <dbReference type="SAM" id="Phobius"/>
    </source>
</evidence>
<accession>A0A078AH68</accession>
<protein>
    <submittedName>
        <fullName evidence="3">Uncharacterized protein</fullName>
    </submittedName>
</protein>
<sequence>MIWNRNLKATLIAGTFCVNSVFAAEFVPVGYSNDESHSSQTLTDVGVAGMVLGFTTLGVLLIYALIMMVKDHVDTHKKYNSQLFNAINTMRTLGLNIQQVDQQYEKSLKNKNQHQQKDEKENDKEEEPVEELDGSANGKTNRA</sequence>
<feature type="region of interest" description="Disordered" evidence="1">
    <location>
        <begin position="104"/>
        <end position="143"/>
    </location>
</feature>
<gene>
    <name evidence="3" type="primary">Contig19333.g20502</name>
    <name evidence="3" type="ORF">STYLEM_10186</name>
</gene>
<proteinExistence type="predicted"/>
<dbReference type="EMBL" id="CCKQ01009672">
    <property type="protein sequence ID" value="CDW81176.1"/>
    <property type="molecule type" value="Genomic_DNA"/>
</dbReference>
<evidence type="ECO:0000256" key="1">
    <source>
        <dbReference type="SAM" id="MobiDB-lite"/>
    </source>
</evidence>
<dbReference type="InParanoid" id="A0A078AH68"/>
<evidence type="ECO:0000313" key="3">
    <source>
        <dbReference type="EMBL" id="CDW81176.1"/>
    </source>
</evidence>
<name>A0A078AH68_STYLE</name>